<protein>
    <submittedName>
        <fullName evidence="9">Aquaporin family protein</fullName>
    </submittedName>
</protein>
<dbReference type="GO" id="GO:0005886">
    <property type="term" value="C:plasma membrane"/>
    <property type="evidence" value="ECO:0007669"/>
    <property type="project" value="TreeGrafter"/>
</dbReference>
<dbReference type="EMBL" id="QSRJ01000003">
    <property type="protein sequence ID" value="RGL11269.1"/>
    <property type="molecule type" value="Genomic_DNA"/>
</dbReference>
<feature type="transmembrane region" description="Helical" evidence="8">
    <location>
        <begin position="80"/>
        <end position="102"/>
    </location>
</feature>
<evidence type="ECO:0000313" key="9">
    <source>
        <dbReference type="EMBL" id="RGL11269.1"/>
    </source>
</evidence>
<evidence type="ECO:0000256" key="6">
    <source>
        <dbReference type="ARBA" id="ARBA00023136"/>
    </source>
</evidence>
<comment type="caution">
    <text evidence="9">The sequence shown here is derived from an EMBL/GenBank/DDBJ whole genome shotgun (WGS) entry which is preliminary data.</text>
</comment>
<dbReference type="InterPro" id="IPR053481">
    <property type="entry name" value="MIP/AQP_LacticAcid_Trans"/>
</dbReference>
<evidence type="ECO:0000256" key="7">
    <source>
        <dbReference type="RuleBase" id="RU000477"/>
    </source>
</evidence>
<keyword evidence="3 7" id="KW-0813">Transport</keyword>
<dbReference type="Proteomes" id="UP000260943">
    <property type="component" value="Unassembled WGS sequence"/>
</dbReference>
<dbReference type="AlphaFoldDB" id="A0A3E4QVL5"/>
<evidence type="ECO:0000256" key="1">
    <source>
        <dbReference type="ARBA" id="ARBA00004141"/>
    </source>
</evidence>
<dbReference type="InterPro" id="IPR000425">
    <property type="entry name" value="MIP"/>
</dbReference>
<dbReference type="PANTHER" id="PTHR43829">
    <property type="entry name" value="AQUAPORIN OR AQUAGLYCEROPORIN RELATED"/>
    <property type="match status" value="1"/>
</dbReference>
<name>A0A3E4QVL5_9ACTN</name>
<evidence type="ECO:0000256" key="8">
    <source>
        <dbReference type="SAM" id="Phobius"/>
    </source>
</evidence>
<dbReference type="PRINTS" id="PR00783">
    <property type="entry name" value="MINTRINSICP"/>
</dbReference>
<sequence length="243" mass="26000">MFEHLFAEFASTALMIVFGVGVHCDETLKGSKYRGSGHMFAITTWSFGISVCLFIFGGVCMNPAMALCQSIVGLVPWSSLVPYVIAEMLGGIAGACMAWFIYADDFKASEFEVDPVAIRNIFSTNPTTESYNLPRNFAIEAFDTFVFLTGILCIAANVGENTMMLGIGVGLLVWAVGMGLGGVTGFAMNQARDLGPRIAYQILPIANKTDNNWKYGLLVPGIAPFVGAIAAALFTTLVLGVTF</sequence>
<comment type="subcellular location">
    <subcellularLocation>
        <location evidence="1">Membrane</location>
        <topology evidence="1">Multi-pass membrane protein</topology>
    </subcellularLocation>
</comment>
<comment type="similarity">
    <text evidence="2 7">Belongs to the MIP/aquaporin (TC 1.A.8) family.</text>
</comment>
<dbReference type="PANTHER" id="PTHR43829:SF9">
    <property type="entry name" value="AQUAPORIN-9"/>
    <property type="match status" value="1"/>
</dbReference>
<dbReference type="SUPFAM" id="SSF81338">
    <property type="entry name" value="Aquaporin-like"/>
    <property type="match status" value="1"/>
</dbReference>
<keyword evidence="6 8" id="KW-0472">Membrane</keyword>
<accession>A0A3E4QVL5</accession>
<evidence type="ECO:0000313" key="10">
    <source>
        <dbReference type="Proteomes" id="UP000260943"/>
    </source>
</evidence>
<feature type="transmembrane region" description="Helical" evidence="8">
    <location>
        <begin position="165"/>
        <end position="188"/>
    </location>
</feature>
<dbReference type="InterPro" id="IPR050363">
    <property type="entry name" value="MIP/Aquaporin"/>
</dbReference>
<feature type="transmembrane region" description="Helical" evidence="8">
    <location>
        <begin position="40"/>
        <end position="68"/>
    </location>
</feature>
<evidence type="ECO:0000256" key="2">
    <source>
        <dbReference type="ARBA" id="ARBA00006175"/>
    </source>
</evidence>
<evidence type="ECO:0000256" key="5">
    <source>
        <dbReference type="ARBA" id="ARBA00022989"/>
    </source>
</evidence>
<dbReference type="Gene3D" id="1.20.1080.10">
    <property type="entry name" value="Glycerol uptake facilitator protein"/>
    <property type="match status" value="1"/>
</dbReference>
<dbReference type="Pfam" id="PF00230">
    <property type="entry name" value="MIP"/>
    <property type="match status" value="1"/>
</dbReference>
<evidence type="ECO:0000256" key="3">
    <source>
        <dbReference type="ARBA" id="ARBA00022448"/>
    </source>
</evidence>
<evidence type="ECO:0000256" key="4">
    <source>
        <dbReference type="ARBA" id="ARBA00022692"/>
    </source>
</evidence>
<organism evidence="9 10">
    <name type="scientific">Collinsella tanakaei</name>
    <dbReference type="NCBI Taxonomy" id="626935"/>
    <lineage>
        <taxon>Bacteria</taxon>
        <taxon>Bacillati</taxon>
        <taxon>Actinomycetota</taxon>
        <taxon>Coriobacteriia</taxon>
        <taxon>Coriobacteriales</taxon>
        <taxon>Coriobacteriaceae</taxon>
        <taxon>Collinsella</taxon>
    </lineage>
</organism>
<proteinExistence type="inferred from homology"/>
<reference evidence="9 10" key="1">
    <citation type="submission" date="2018-08" db="EMBL/GenBank/DDBJ databases">
        <title>A genome reference for cultivated species of the human gut microbiota.</title>
        <authorList>
            <person name="Zou Y."/>
            <person name="Xue W."/>
            <person name="Luo G."/>
        </authorList>
    </citation>
    <scope>NUCLEOTIDE SEQUENCE [LARGE SCALE GENOMIC DNA]</scope>
    <source>
        <strain evidence="9 10">TF08-14</strain>
    </source>
</reference>
<dbReference type="GO" id="GO:0015254">
    <property type="term" value="F:glycerol channel activity"/>
    <property type="evidence" value="ECO:0007669"/>
    <property type="project" value="TreeGrafter"/>
</dbReference>
<gene>
    <name evidence="9" type="ORF">DXC81_03045</name>
</gene>
<feature type="transmembrane region" description="Helical" evidence="8">
    <location>
        <begin position="217"/>
        <end position="241"/>
    </location>
</feature>
<dbReference type="RefSeq" id="WP_117679134.1">
    <property type="nucleotide sequence ID" value="NZ_CAJJKC010000009.1"/>
</dbReference>
<dbReference type="InterPro" id="IPR023271">
    <property type="entry name" value="Aquaporin-like"/>
</dbReference>
<feature type="transmembrane region" description="Helical" evidence="8">
    <location>
        <begin position="137"/>
        <end position="158"/>
    </location>
</feature>
<keyword evidence="4 7" id="KW-0812">Transmembrane</keyword>
<dbReference type="NCBIfam" id="NF043012">
    <property type="entry name" value="LacAcidTportLarD"/>
    <property type="match status" value="1"/>
</dbReference>
<keyword evidence="5 8" id="KW-1133">Transmembrane helix</keyword>